<dbReference type="Proteomes" id="UP000535415">
    <property type="component" value="Unassembled WGS sequence"/>
</dbReference>
<gene>
    <name evidence="1" type="ORF">FHS72_002602</name>
</gene>
<dbReference type="AlphaFoldDB" id="A0A7W9F0I8"/>
<dbReference type="RefSeq" id="WP_183529732.1">
    <property type="nucleotide sequence ID" value="NZ_JACIJM010000007.1"/>
</dbReference>
<sequence>MNPAPLCTLFNTLADHDAEDIVCRALQDIAIKLDHLQTSRRIGAFSEIPAPAKRMGAIADQIGLTEVALVARHTATAAEMRCGVALGATIARLERAFDAAVSHVWDFRDYA</sequence>
<proteinExistence type="predicted"/>
<evidence type="ECO:0008006" key="3">
    <source>
        <dbReference type="Google" id="ProtNLM"/>
    </source>
</evidence>
<keyword evidence="2" id="KW-1185">Reference proteome</keyword>
<dbReference type="EMBL" id="JACIJM010000007">
    <property type="protein sequence ID" value="MBB5722966.1"/>
    <property type="molecule type" value="Genomic_DNA"/>
</dbReference>
<comment type="caution">
    <text evidence="1">The sequence shown here is derived from an EMBL/GenBank/DDBJ whole genome shotgun (WGS) entry which is preliminary data.</text>
</comment>
<accession>A0A7W9F0I8</accession>
<reference evidence="1 2" key="1">
    <citation type="submission" date="2020-08" db="EMBL/GenBank/DDBJ databases">
        <title>Genomic Encyclopedia of Type Strains, Phase IV (KMG-IV): sequencing the most valuable type-strain genomes for metagenomic binning, comparative biology and taxonomic classification.</title>
        <authorList>
            <person name="Goeker M."/>
        </authorList>
    </citation>
    <scope>NUCLEOTIDE SEQUENCE [LARGE SCALE GENOMIC DNA]</scope>
    <source>
        <strain evidence="1 2">DSM 101064</strain>
    </source>
</reference>
<protein>
    <recommendedName>
        <fullName evidence="3">HPt domain-containing protein</fullName>
    </recommendedName>
</protein>
<evidence type="ECO:0000313" key="1">
    <source>
        <dbReference type="EMBL" id="MBB5722966.1"/>
    </source>
</evidence>
<evidence type="ECO:0000313" key="2">
    <source>
        <dbReference type="Proteomes" id="UP000535415"/>
    </source>
</evidence>
<organism evidence="1 2">
    <name type="scientific">Yoonia ponticola</name>
    <dbReference type="NCBI Taxonomy" id="1524255"/>
    <lineage>
        <taxon>Bacteria</taxon>
        <taxon>Pseudomonadati</taxon>
        <taxon>Pseudomonadota</taxon>
        <taxon>Alphaproteobacteria</taxon>
        <taxon>Rhodobacterales</taxon>
        <taxon>Paracoccaceae</taxon>
        <taxon>Yoonia</taxon>
    </lineage>
</organism>
<name>A0A7W9F0I8_9RHOB</name>